<sequence length="155" mass="17439">MSKIRIPISNVEQMLKGYARLREAYSRFCAHSVAGEAFSPNEMNVLIFLSNNPSINTAKELTVTLGVSKGLVCRSVDTLVRRGYLTSEEDAKDHRILHLRLTQKAAPVIGQMRVSMDHFSQTVTRGISEEELAVYTRVQHQIYANIEAMTNRKGD</sequence>
<gene>
    <name evidence="5" type="ORF">DWY25_04020</name>
</gene>
<evidence type="ECO:0000256" key="1">
    <source>
        <dbReference type="ARBA" id="ARBA00023015"/>
    </source>
</evidence>
<dbReference type="AlphaFoldDB" id="A0A412G551"/>
<dbReference type="InterPro" id="IPR036388">
    <property type="entry name" value="WH-like_DNA-bd_sf"/>
</dbReference>
<evidence type="ECO:0000313" key="6">
    <source>
        <dbReference type="Proteomes" id="UP000284178"/>
    </source>
</evidence>
<reference evidence="5 6" key="1">
    <citation type="submission" date="2018-08" db="EMBL/GenBank/DDBJ databases">
        <title>A genome reference for cultivated species of the human gut microbiota.</title>
        <authorList>
            <person name="Zou Y."/>
            <person name="Xue W."/>
            <person name="Luo G."/>
        </authorList>
    </citation>
    <scope>NUCLEOTIDE SEQUENCE [LARGE SCALE GENOMIC DNA]</scope>
    <source>
        <strain evidence="5 6">AF24-29</strain>
    </source>
</reference>
<dbReference type="SMART" id="SM00347">
    <property type="entry name" value="HTH_MARR"/>
    <property type="match status" value="1"/>
</dbReference>
<dbReference type="SUPFAM" id="SSF46785">
    <property type="entry name" value="Winged helix' DNA-binding domain"/>
    <property type="match status" value="1"/>
</dbReference>
<evidence type="ECO:0000259" key="4">
    <source>
        <dbReference type="PROSITE" id="PS50995"/>
    </source>
</evidence>
<dbReference type="PROSITE" id="PS50995">
    <property type="entry name" value="HTH_MARR_2"/>
    <property type="match status" value="1"/>
</dbReference>
<accession>A0A412G551</accession>
<dbReference type="EMBL" id="QRUP01000003">
    <property type="protein sequence ID" value="RGR75914.1"/>
    <property type="molecule type" value="Genomic_DNA"/>
</dbReference>
<dbReference type="PANTHER" id="PTHR42756:SF1">
    <property type="entry name" value="TRANSCRIPTIONAL REPRESSOR OF EMRAB OPERON"/>
    <property type="match status" value="1"/>
</dbReference>
<keyword evidence="1" id="KW-0805">Transcription regulation</keyword>
<feature type="domain" description="HTH marR-type" evidence="4">
    <location>
        <begin position="1"/>
        <end position="144"/>
    </location>
</feature>
<organism evidence="5 6">
    <name type="scientific">Holdemania filiformis</name>
    <dbReference type="NCBI Taxonomy" id="61171"/>
    <lineage>
        <taxon>Bacteria</taxon>
        <taxon>Bacillati</taxon>
        <taxon>Bacillota</taxon>
        <taxon>Erysipelotrichia</taxon>
        <taxon>Erysipelotrichales</taxon>
        <taxon>Erysipelotrichaceae</taxon>
        <taxon>Holdemania</taxon>
    </lineage>
</organism>
<proteinExistence type="predicted"/>
<name>A0A412G551_9FIRM</name>
<comment type="caution">
    <text evidence="5">The sequence shown here is derived from an EMBL/GenBank/DDBJ whole genome shotgun (WGS) entry which is preliminary data.</text>
</comment>
<dbReference type="RefSeq" id="WP_117893997.1">
    <property type="nucleotide sequence ID" value="NZ_CABJCV010000003.1"/>
</dbReference>
<dbReference type="GO" id="GO:0003700">
    <property type="term" value="F:DNA-binding transcription factor activity"/>
    <property type="evidence" value="ECO:0007669"/>
    <property type="project" value="InterPro"/>
</dbReference>
<dbReference type="GeneID" id="83014572"/>
<evidence type="ECO:0000313" key="5">
    <source>
        <dbReference type="EMBL" id="RGR75914.1"/>
    </source>
</evidence>
<dbReference type="InterPro" id="IPR000835">
    <property type="entry name" value="HTH_MarR-typ"/>
</dbReference>
<evidence type="ECO:0000256" key="2">
    <source>
        <dbReference type="ARBA" id="ARBA00023125"/>
    </source>
</evidence>
<keyword evidence="6" id="KW-1185">Reference proteome</keyword>
<dbReference type="Gene3D" id="1.10.10.10">
    <property type="entry name" value="Winged helix-like DNA-binding domain superfamily/Winged helix DNA-binding domain"/>
    <property type="match status" value="1"/>
</dbReference>
<protein>
    <submittedName>
        <fullName evidence="5">MarR family transcriptional regulator</fullName>
    </submittedName>
</protein>
<dbReference type="GO" id="GO:0003677">
    <property type="term" value="F:DNA binding"/>
    <property type="evidence" value="ECO:0007669"/>
    <property type="project" value="UniProtKB-KW"/>
</dbReference>
<keyword evidence="2" id="KW-0238">DNA-binding</keyword>
<dbReference type="PANTHER" id="PTHR42756">
    <property type="entry name" value="TRANSCRIPTIONAL REGULATOR, MARR"/>
    <property type="match status" value="1"/>
</dbReference>
<keyword evidence="3" id="KW-0804">Transcription</keyword>
<dbReference type="PRINTS" id="PR00598">
    <property type="entry name" value="HTHMARR"/>
</dbReference>
<dbReference type="Proteomes" id="UP000284178">
    <property type="component" value="Unassembled WGS sequence"/>
</dbReference>
<evidence type="ECO:0000256" key="3">
    <source>
        <dbReference type="ARBA" id="ARBA00023163"/>
    </source>
</evidence>
<dbReference type="Pfam" id="PF12802">
    <property type="entry name" value="MarR_2"/>
    <property type="match status" value="1"/>
</dbReference>
<dbReference type="InterPro" id="IPR036390">
    <property type="entry name" value="WH_DNA-bd_sf"/>
</dbReference>